<keyword evidence="2 11" id="KW-0813">Transport</keyword>
<evidence type="ECO:0000256" key="8">
    <source>
        <dbReference type="ARBA" id="ARBA00023077"/>
    </source>
</evidence>
<dbReference type="KEGG" id="amr:AM1_3383"/>
<keyword evidence="17" id="KW-0675">Receptor</keyword>
<evidence type="ECO:0000256" key="2">
    <source>
        <dbReference type="ARBA" id="ARBA00022448"/>
    </source>
</evidence>
<dbReference type="EMBL" id="CP000828">
    <property type="protein sequence ID" value="ABW28377.1"/>
    <property type="molecule type" value="Genomic_DNA"/>
</dbReference>
<keyword evidence="8 12" id="KW-0798">TonB box</keyword>
<keyword evidence="4" id="KW-0410">Iron transport</keyword>
<dbReference type="InterPro" id="IPR000531">
    <property type="entry name" value="Beta-barrel_TonB"/>
</dbReference>
<sequence>MHSIRYQAVLISSSVAVLLIGPSAGAKPPSELAERIDREGAVSTLHPQLRTTVKDWLAQALAQITDIQINPTESGIELFLEATNAELAQVSTQRTENALILEIQNAQLVTGQDIRRENPAEGIESISLQALTQDSVQLVIVTTAESAQISTSPNRLTVAVNTMAQTASPEPTLKQEADTETDEAEIAEDDELEIVVTAEKTPENAQDVPLSLTVLTEQNIEDADITTLDGVADRTPNFTFFPAGSNRTSAFYSVRGVTNFNAFSRDAVGFFIDDVPYDFAGFIDQDLIDLERVEVLRGPQNTLYGRSSAGGVVNIISRRPTNDFEFKGAASYGNFDAFKTQVSVSGPIVENRLLFRLSGSFSTQDGFVTNTLLNDDVDGGTYWTGRGQLLWTPTDEWEILLNASVADYREGADPFVLVKADDPFNTQLSFNGFNDLVTNAQSLRIAYNTSDIRVTSITAHRFSSQKAAFDQDGSVANILINAPDFSSRVISQEIRVQSPEESDRFQWILGGYFERSTFDNQRDFISGTDVPPANQGTLRSDGDSVSRSLAAFGQASYNVSDKLTLTAGLRYEDTLASIDYTQTFISPDGAFVLPVLQLNNIEISGSELLPRFAVDYRFTPNLTAYGSITRGYRPPGASFEPNDESTAVFEAETSWNYEVGLKTSWLENRLILNVSGFYNDTSNFQFPSIQNGVALVDNADIRSIGGELELIARPIEGLELSAGLGLLNSEFRNGADAFTGTALQGNRTPLTPNLTYNIAAQYRSEIGILSRLELIGVGSTFFDELNSIEQEPFVLVNVRLGYESDNYGIYLFANNLFDTQYLTQSFDFGNRIGIFGAPRTIGVQVRANF</sequence>
<keyword evidence="7" id="KW-0406">Ion transport</keyword>
<dbReference type="eggNOG" id="COG4773">
    <property type="taxonomic scope" value="Bacteria"/>
</dbReference>
<comment type="subcellular location">
    <subcellularLocation>
        <location evidence="1 11">Cell outer membrane</location>
        <topology evidence="1 11">Multi-pass membrane protein</topology>
    </subcellularLocation>
</comment>
<dbReference type="PANTHER" id="PTHR32552:SF81">
    <property type="entry name" value="TONB-DEPENDENT OUTER MEMBRANE RECEPTOR"/>
    <property type="match status" value="1"/>
</dbReference>
<dbReference type="PROSITE" id="PS52016">
    <property type="entry name" value="TONB_DEPENDENT_REC_3"/>
    <property type="match status" value="1"/>
</dbReference>
<feature type="domain" description="AMIN" evidence="16">
    <location>
        <begin position="66"/>
        <end position="159"/>
    </location>
</feature>
<dbReference type="InterPro" id="IPR021731">
    <property type="entry name" value="AMIN_dom"/>
</dbReference>
<evidence type="ECO:0000256" key="7">
    <source>
        <dbReference type="ARBA" id="ARBA00023065"/>
    </source>
</evidence>
<evidence type="ECO:0000256" key="4">
    <source>
        <dbReference type="ARBA" id="ARBA00022496"/>
    </source>
</evidence>
<feature type="chain" id="PRO_5002748365" evidence="13">
    <location>
        <begin position="27"/>
        <end position="849"/>
    </location>
</feature>
<feature type="signal peptide" evidence="13">
    <location>
        <begin position="1"/>
        <end position="26"/>
    </location>
</feature>
<dbReference type="OrthoDB" id="473897at2"/>
<evidence type="ECO:0000256" key="6">
    <source>
        <dbReference type="ARBA" id="ARBA00023004"/>
    </source>
</evidence>
<dbReference type="Pfam" id="PF00593">
    <property type="entry name" value="TonB_dep_Rec_b-barrel"/>
    <property type="match status" value="1"/>
</dbReference>
<evidence type="ECO:0000313" key="17">
    <source>
        <dbReference type="EMBL" id="ABW28377.1"/>
    </source>
</evidence>
<evidence type="ECO:0000256" key="11">
    <source>
        <dbReference type="PROSITE-ProRule" id="PRU01360"/>
    </source>
</evidence>
<name>B0C030_ACAM1</name>
<keyword evidence="18" id="KW-1185">Reference proteome</keyword>
<reference evidence="17 18" key="1">
    <citation type="journal article" date="2008" name="Proc. Natl. Acad. Sci. U.S.A.">
        <title>Niche adaptation and genome expansion in the chlorophyll d-producing cyanobacterium Acaryochloris marina.</title>
        <authorList>
            <person name="Swingley W.D."/>
            <person name="Chen M."/>
            <person name="Cheung P.C."/>
            <person name="Conrad A.L."/>
            <person name="Dejesa L.C."/>
            <person name="Hao J."/>
            <person name="Honchak B.M."/>
            <person name="Karbach L.E."/>
            <person name="Kurdoglu A."/>
            <person name="Lahiri S."/>
            <person name="Mastrian S.D."/>
            <person name="Miyashita H."/>
            <person name="Page L."/>
            <person name="Ramakrishna P."/>
            <person name="Satoh S."/>
            <person name="Sattley W.M."/>
            <person name="Shimada Y."/>
            <person name="Taylor H.L."/>
            <person name="Tomo T."/>
            <person name="Tsuchiya T."/>
            <person name="Wang Z.T."/>
            <person name="Raymond J."/>
            <person name="Mimuro M."/>
            <person name="Blankenship R.E."/>
            <person name="Touchman J.W."/>
        </authorList>
    </citation>
    <scope>NUCLEOTIDE SEQUENCE [LARGE SCALE GENOMIC DNA]</scope>
    <source>
        <strain evidence="18">MBIC 11017</strain>
    </source>
</reference>
<dbReference type="Pfam" id="PF07715">
    <property type="entry name" value="Plug"/>
    <property type="match status" value="1"/>
</dbReference>
<keyword evidence="13" id="KW-0732">Signal</keyword>
<dbReference type="Proteomes" id="UP000000268">
    <property type="component" value="Chromosome"/>
</dbReference>
<proteinExistence type="inferred from homology"/>
<evidence type="ECO:0000256" key="10">
    <source>
        <dbReference type="ARBA" id="ARBA00023237"/>
    </source>
</evidence>
<dbReference type="AlphaFoldDB" id="B0C030"/>
<protein>
    <submittedName>
        <fullName evidence="17">TonB-dependent siderophore receptor protein</fullName>
    </submittedName>
</protein>
<feature type="domain" description="TonB-dependent receptor plug" evidence="15">
    <location>
        <begin position="205"/>
        <end position="312"/>
    </location>
</feature>
<dbReference type="HOGENOM" id="CLU_008287_15_2_3"/>
<evidence type="ECO:0000256" key="5">
    <source>
        <dbReference type="ARBA" id="ARBA00022692"/>
    </source>
</evidence>
<dbReference type="GO" id="GO:0006826">
    <property type="term" value="P:iron ion transport"/>
    <property type="evidence" value="ECO:0007669"/>
    <property type="project" value="UniProtKB-KW"/>
</dbReference>
<dbReference type="InterPro" id="IPR039426">
    <property type="entry name" value="TonB-dep_rcpt-like"/>
</dbReference>
<evidence type="ECO:0000313" key="18">
    <source>
        <dbReference type="Proteomes" id="UP000000268"/>
    </source>
</evidence>
<evidence type="ECO:0000259" key="14">
    <source>
        <dbReference type="Pfam" id="PF00593"/>
    </source>
</evidence>
<keyword evidence="9 11" id="KW-0472">Membrane</keyword>
<dbReference type="InterPro" id="IPR036942">
    <property type="entry name" value="Beta-barrel_TonB_sf"/>
</dbReference>
<dbReference type="Pfam" id="PF11741">
    <property type="entry name" value="AMIN"/>
    <property type="match status" value="1"/>
</dbReference>
<dbReference type="Gene3D" id="2.40.170.20">
    <property type="entry name" value="TonB-dependent receptor, beta-barrel domain"/>
    <property type="match status" value="1"/>
</dbReference>
<keyword evidence="10 11" id="KW-0998">Cell outer membrane</keyword>
<dbReference type="PANTHER" id="PTHR32552">
    <property type="entry name" value="FERRICHROME IRON RECEPTOR-RELATED"/>
    <property type="match status" value="1"/>
</dbReference>
<dbReference type="SUPFAM" id="SSF56935">
    <property type="entry name" value="Porins"/>
    <property type="match status" value="1"/>
</dbReference>
<evidence type="ECO:0000259" key="16">
    <source>
        <dbReference type="Pfam" id="PF11741"/>
    </source>
</evidence>
<gene>
    <name evidence="17" type="ordered locus">AM1_3383</name>
</gene>
<feature type="domain" description="TonB-dependent receptor-like beta-barrel" evidence="14">
    <location>
        <begin position="425"/>
        <end position="816"/>
    </location>
</feature>
<evidence type="ECO:0000259" key="15">
    <source>
        <dbReference type="Pfam" id="PF07715"/>
    </source>
</evidence>
<evidence type="ECO:0000256" key="9">
    <source>
        <dbReference type="ARBA" id="ARBA00023136"/>
    </source>
</evidence>
<evidence type="ECO:0000256" key="13">
    <source>
        <dbReference type="SAM" id="SignalP"/>
    </source>
</evidence>
<dbReference type="RefSeq" id="WP_012163777.1">
    <property type="nucleotide sequence ID" value="NC_009925.1"/>
</dbReference>
<dbReference type="STRING" id="329726.AM1_3383"/>
<dbReference type="CDD" id="cd01347">
    <property type="entry name" value="ligand_gated_channel"/>
    <property type="match status" value="1"/>
</dbReference>
<dbReference type="GO" id="GO:0009279">
    <property type="term" value="C:cell outer membrane"/>
    <property type="evidence" value="ECO:0007669"/>
    <property type="project" value="UniProtKB-SubCell"/>
</dbReference>
<keyword evidence="5 11" id="KW-0812">Transmembrane</keyword>
<keyword evidence="3 11" id="KW-1134">Transmembrane beta strand</keyword>
<organism evidence="17 18">
    <name type="scientific">Acaryochloris marina (strain MBIC 11017)</name>
    <dbReference type="NCBI Taxonomy" id="329726"/>
    <lineage>
        <taxon>Bacteria</taxon>
        <taxon>Bacillati</taxon>
        <taxon>Cyanobacteriota</taxon>
        <taxon>Cyanophyceae</taxon>
        <taxon>Acaryochloridales</taxon>
        <taxon>Acaryochloridaceae</taxon>
        <taxon>Acaryochloris</taxon>
    </lineage>
</organism>
<dbReference type="InterPro" id="IPR012910">
    <property type="entry name" value="Plug_dom"/>
</dbReference>
<comment type="similarity">
    <text evidence="11 12">Belongs to the TonB-dependent receptor family.</text>
</comment>
<evidence type="ECO:0000256" key="12">
    <source>
        <dbReference type="RuleBase" id="RU003357"/>
    </source>
</evidence>
<evidence type="ECO:0000256" key="1">
    <source>
        <dbReference type="ARBA" id="ARBA00004571"/>
    </source>
</evidence>
<evidence type="ECO:0000256" key="3">
    <source>
        <dbReference type="ARBA" id="ARBA00022452"/>
    </source>
</evidence>
<accession>B0C030</accession>
<keyword evidence="6" id="KW-0408">Iron</keyword>